<sequence length="99" mass="11390">MTRNDLRRAMRQGRVIEVELRSLQCCGYNAWVIEHRGTRSAFADERGQTLWRDQASLKRALRGCGVQEVYWRQPVSHDEIIGRPTPLGADEGLRVPLND</sequence>
<evidence type="ECO:0000313" key="4">
    <source>
        <dbReference type="Proteomes" id="UP000182276"/>
    </source>
</evidence>
<dbReference type="EMBL" id="CP007511">
    <property type="protein sequence ID" value="AJE15335.1"/>
    <property type="molecule type" value="Genomic_DNA"/>
</dbReference>
<name>A0A8D4C2Z9_9GAMM</name>
<organism evidence="1 3">
    <name type="scientific">Stutzerimonas balearica DSM 6083</name>
    <dbReference type="NCBI Taxonomy" id="1123016"/>
    <lineage>
        <taxon>Bacteria</taxon>
        <taxon>Pseudomonadati</taxon>
        <taxon>Pseudomonadota</taxon>
        <taxon>Gammaproteobacteria</taxon>
        <taxon>Pseudomonadales</taxon>
        <taxon>Pseudomonadaceae</taxon>
        <taxon>Stutzerimonas</taxon>
    </lineage>
</organism>
<evidence type="ECO:0000313" key="3">
    <source>
        <dbReference type="Proteomes" id="UP000031271"/>
    </source>
</evidence>
<evidence type="ECO:0000313" key="1">
    <source>
        <dbReference type="EMBL" id="AJE15335.1"/>
    </source>
</evidence>
<dbReference type="Proteomes" id="UP000182276">
    <property type="component" value="Unassembled WGS sequence"/>
</dbReference>
<gene>
    <name evidence="1" type="ORF">CL52_09870</name>
    <name evidence="2" type="ORF">SAMN05660875_103403</name>
</gene>
<dbReference type="Proteomes" id="UP000031271">
    <property type="component" value="Chromosome"/>
</dbReference>
<proteinExistence type="predicted"/>
<keyword evidence="4" id="KW-1185">Reference proteome</keyword>
<accession>A0A8D4C2Z9</accession>
<dbReference type="RefSeq" id="WP_200292279.1">
    <property type="nucleotide sequence ID" value="NZ_CP007511.1"/>
</dbReference>
<evidence type="ECO:0000313" key="2">
    <source>
        <dbReference type="EMBL" id="SDM27550.1"/>
    </source>
</evidence>
<dbReference type="KEGG" id="pbm:CL52_09870"/>
<reference evidence="1 3" key="3">
    <citation type="journal article" name="Genome Announc.">
        <title>Complete Genome Sequence of Pseudomonas balearica DSM 6083T.</title>
        <authorList>
            <person name="Bennasar-Figueras A."/>
            <person name="Salva-Serra F."/>
            <person name="Jaen-Luchoro D."/>
            <person name="Segui C."/>
            <person name="Aliaga F."/>
            <person name="Busquets A."/>
            <person name="Gomila M."/>
            <person name="Moore E.R."/>
            <person name="Lalucat J."/>
        </authorList>
    </citation>
    <scope>NUCLEOTIDE SEQUENCE [LARGE SCALE GENOMIC DNA]</scope>
    <source>
        <strain evidence="3">DSM 6083</strain>
        <strain evidence="1">DSM6083</strain>
    </source>
</reference>
<reference evidence="2 4" key="2">
    <citation type="submission" date="2016-10" db="EMBL/GenBank/DDBJ databases">
        <authorList>
            <person name="Varghese N."/>
            <person name="Submissions S."/>
        </authorList>
    </citation>
    <scope>NUCLEOTIDE SEQUENCE [LARGE SCALE GENOMIC DNA]</scope>
    <source>
        <strain evidence="2 4">DSM 6083</strain>
    </source>
</reference>
<dbReference type="EMBL" id="FNHO01000003">
    <property type="protein sequence ID" value="SDM27550.1"/>
    <property type="molecule type" value="Genomic_DNA"/>
</dbReference>
<dbReference type="AlphaFoldDB" id="A0A8D4C2Z9"/>
<reference evidence="3" key="1">
    <citation type="submission" date="2014-03" db="EMBL/GenBank/DDBJ databases">
        <title>Complete genome of Pseudomonas balearica DSM 6083T, a sewage water isolate from an enrichment with 2-methylnaphthalene.</title>
        <authorList>
            <person name="Salva-Serra F."/>
            <person name="Jaen-Luchoro D."/>
            <person name="Busquets A."/>
            <person name="Pena A."/>
            <person name="Gomila M."/>
            <person name="Bosch R."/>
            <person name="Nogales B."/>
            <person name="Garcia-Valdes E."/>
            <person name="Lalucat J."/>
            <person name="Bennasar A."/>
        </authorList>
    </citation>
    <scope>NUCLEOTIDE SEQUENCE [LARGE SCALE GENOMIC DNA]</scope>
    <source>
        <strain evidence="3">DSM 6083</strain>
    </source>
</reference>
<dbReference type="InterPro" id="IPR045508">
    <property type="entry name" value="DUF6482"/>
</dbReference>
<dbReference type="Pfam" id="PF20090">
    <property type="entry name" value="DUF6482"/>
    <property type="match status" value="1"/>
</dbReference>
<dbReference type="GeneID" id="77260220"/>
<protein>
    <submittedName>
        <fullName evidence="1">Uncharacterized protein</fullName>
    </submittedName>
</protein>